<feature type="region of interest" description="Disordered" evidence="1">
    <location>
        <begin position="272"/>
        <end position="310"/>
    </location>
</feature>
<dbReference type="OMA" id="HERYEAR"/>
<dbReference type="AlphaFoldDB" id="N1PQ02"/>
<feature type="compositionally biased region" description="Polar residues" evidence="1">
    <location>
        <begin position="282"/>
        <end position="292"/>
    </location>
</feature>
<feature type="region of interest" description="Disordered" evidence="1">
    <location>
        <begin position="162"/>
        <end position="188"/>
    </location>
</feature>
<dbReference type="PROSITE" id="PS50030">
    <property type="entry name" value="UBA"/>
    <property type="match status" value="1"/>
</dbReference>
<evidence type="ECO:0000313" key="3">
    <source>
        <dbReference type="EMBL" id="EME44504.1"/>
    </source>
</evidence>
<dbReference type="EMBL" id="KB446539">
    <property type="protein sequence ID" value="EME44504.1"/>
    <property type="molecule type" value="Genomic_DNA"/>
</dbReference>
<feature type="domain" description="UBA" evidence="2">
    <location>
        <begin position="54"/>
        <end position="95"/>
    </location>
</feature>
<reference evidence="4" key="1">
    <citation type="journal article" date="2012" name="PLoS Genet.">
        <title>The genomes of the fungal plant pathogens Cladosporium fulvum and Dothistroma septosporum reveal adaptation to different hosts and lifestyles but also signatures of common ancestry.</title>
        <authorList>
            <person name="de Wit P.J.G.M."/>
            <person name="van der Burgt A."/>
            <person name="Oekmen B."/>
            <person name="Stergiopoulos I."/>
            <person name="Abd-Elsalam K.A."/>
            <person name="Aerts A.L."/>
            <person name="Bahkali A.H."/>
            <person name="Beenen H.G."/>
            <person name="Chettri P."/>
            <person name="Cox M.P."/>
            <person name="Datema E."/>
            <person name="de Vries R.P."/>
            <person name="Dhillon B."/>
            <person name="Ganley A.R."/>
            <person name="Griffiths S.A."/>
            <person name="Guo Y."/>
            <person name="Hamelin R.C."/>
            <person name="Henrissat B."/>
            <person name="Kabir M.S."/>
            <person name="Jashni M.K."/>
            <person name="Kema G."/>
            <person name="Klaubauf S."/>
            <person name="Lapidus A."/>
            <person name="Levasseur A."/>
            <person name="Lindquist E."/>
            <person name="Mehrabi R."/>
            <person name="Ohm R.A."/>
            <person name="Owen T.J."/>
            <person name="Salamov A."/>
            <person name="Schwelm A."/>
            <person name="Schijlen E."/>
            <person name="Sun H."/>
            <person name="van den Burg H.A."/>
            <person name="van Ham R.C.H.J."/>
            <person name="Zhang S."/>
            <person name="Goodwin S.B."/>
            <person name="Grigoriev I.V."/>
            <person name="Collemare J."/>
            <person name="Bradshaw R.E."/>
        </authorList>
    </citation>
    <scope>NUCLEOTIDE SEQUENCE [LARGE SCALE GENOMIC DNA]</scope>
    <source>
        <strain evidence="4">NZE10 / CBS 128990</strain>
    </source>
</reference>
<dbReference type="Gene3D" id="1.10.8.10">
    <property type="entry name" value="DNA helicase RuvA subunit, C-terminal domain"/>
    <property type="match status" value="1"/>
</dbReference>
<name>N1PQ02_DOTSN</name>
<reference evidence="3 4" key="2">
    <citation type="journal article" date="2012" name="PLoS Pathog.">
        <title>Diverse lifestyles and strategies of plant pathogenesis encoded in the genomes of eighteen Dothideomycetes fungi.</title>
        <authorList>
            <person name="Ohm R.A."/>
            <person name="Feau N."/>
            <person name="Henrissat B."/>
            <person name="Schoch C.L."/>
            <person name="Horwitz B.A."/>
            <person name="Barry K.W."/>
            <person name="Condon B.J."/>
            <person name="Copeland A.C."/>
            <person name="Dhillon B."/>
            <person name="Glaser F."/>
            <person name="Hesse C.N."/>
            <person name="Kosti I."/>
            <person name="LaButti K."/>
            <person name="Lindquist E.A."/>
            <person name="Lucas S."/>
            <person name="Salamov A.A."/>
            <person name="Bradshaw R.E."/>
            <person name="Ciuffetti L."/>
            <person name="Hamelin R.C."/>
            <person name="Kema G.H.J."/>
            <person name="Lawrence C."/>
            <person name="Scott J.A."/>
            <person name="Spatafora J.W."/>
            <person name="Turgeon B.G."/>
            <person name="de Wit P.J.G.M."/>
            <person name="Zhong S."/>
            <person name="Goodwin S.B."/>
            <person name="Grigoriev I.V."/>
        </authorList>
    </citation>
    <scope>NUCLEOTIDE SEQUENCE [LARGE SCALE GENOMIC DNA]</scope>
    <source>
        <strain evidence="4">NZE10 / CBS 128990</strain>
    </source>
</reference>
<dbReference type="InterPro" id="IPR016135">
    <property type="entry name" value="UBQ-conjugating_enzyme/RWD"/>
</dbReference>
<feature type="region of interest" description="Disordered" evidence="1">
    <location>
        <begin position="1"/>
        <end position="32"/>
    </location>
</feature>
<evidence type="ECO:0000259" key="2">
    <source>
        <dbReference type="PROSITE" id="PS50030"/>
    </source>
</evidence>
<feature type="compositionally biased region" description="Polar residues" evidence="1">
    <location>
        <begin position="176"/>
        <end position="188"/>
    </location>
</feature>
<dbReference type="InterPro" id="IPR009060">
    <property type="entry name" value="UBA-like_sf"/>
</dbReference>
<feature type="region of interest" description="Disordered" evidence="1">
    <location>
        <begin position="126"/>
        <end position="147"/>
    </location>
</feature>
<protein>
    <recommendedName>
        <fullName evidence="2">UBA domain-containing protein</fullName>
    </recommendedName>
</protein>
<evidence type="ECO:0000313" key="4">
    <source>
        <dbReference type="Proteomes" id="UP000016933"/>
    </source>
</evidence>
<accession>N1PQ02</accession>
<keyword evidence="4" id="KW-1185">Reference proteome</keyword>
<evidence type="ECO:0000256" key="1">
    <source>
        <dbReference type="SAM" id="MobiDB-lite"/>
    </source>
</evidence>
<proteinExistence type="predicted"/>
<sequence length="569" mass="62470">MDQEDLSRKRRRLFEPHNLVDLTEDAPNTDASRMRAFQNDALHSGAQQPPSGSNLDIDSGLEILTNMGFDIKRATKAMKSAGGDVQGAIDRLFSSSAGTFEDEDRASRPQTSNHDDEALARQLQAEYDDRPQTGASQQVKRDDSGINEDEAYARSLQARLNGADHESSLESDAPLTPSTEEITSIGSDLQPSQVEGVVRKIAEAVTGFKCLNCRKYIVKNESHILDFSKYIQDSEGRLIATPCHSCRNPHNDQRARLYMIWALLCDFDASSKHNKPDKRQNTKPTKIPKNTPSSGTGYGDGYGSSARQSAGVNEPAAVQLSNADNTMTAALVNTLHSLLPTFDREDDSELDAKQLQALFLCSSLLERAAELLRNNDLEEVTTQRALYDALARLLQTLAMHPATSTLVFGERVVRASGATLLRISLGKASLAGGKEVDTVQPLSQCLQEFAAQGSLILGSQVFDANEAQLFRAFIDLRDFLQANGSSIKKASKQDRNAWHKEYAVSEVPDEYILANHCLATKAQTGQLLPGRVKRIMHEISRLHTSLPEGIFVRYGSSRPDVMKAIIIGP</sequence>
<dbReference type="SMART" id="SM00165">
    <property type="entry name" value="UBA"/>
    <property type="match status" value="1"/>
</dbReference>
<dbReference type="Gene3D" id="3.10.110.10">
    <property type="entry name" value="Ubiquitin Conjugating Enzyme"/>
    <property type="match status" value="1"/>
</dbReference>
<dbReference type="Proteomes" id="UP000016933">
    <property type="component" value="Unassembled WGS sequence"/>
</dbReference>
<dbReference type="HOGENOM" id="CLU_479490_0_0_1"/>
<dbReference type="SUPFAM" id="SSF46934">
    <property type="entry name" value="UBA-like"/>
    <property type="match status" value="1"/>
</dbReference>
<dbReference type="InterPro" id="IPR015940">
    <property type="entry name" value="UBA"/>
</dbReference>
<gene>
    <name evidence="3" type="ORF">DOTSEDRAFT_80207</name>
</gene>
<organism evidence="3 4">
    <name type="scientific">Dothistroma septosporum (strain NZE10 / CBS 128990)</name>
    <name type="common">Red band needle blight fungus</name>
    <name type="synonym">Mycosphaerella pini</name>
    <dbReference type="NCBI Taxonomy" id="675120"/>
    <lineage>
        <taxon>Eukaryota</taxon>
        <taxon>Fungi</taxon>
        <taxon>Dikarya</taxon>
        <taxon>Ascomycota</taxon>
        <taxon>Pezizomycotina</taxon>
        <taxon>Dothideomycetes</taxon>
        <taxon>Dothideomycetidae</taxon>
        <taxon>Mycosphaerellales</taxon>
        <taxon>Mycosphaerellaceae</taxon>
        <taxon>Dothistroma</taxon>
    </lineage>
</organism>
<feature type="region of interest" description="Disordered" evidence="1">
    <location>
        <begin position="97"/>
        <end position="116"/>
    </location>
</feature>
<dbReference type="OrthoDB" id="3643302at2759"/>
<feature type="non-terminal residue" evidence="3">
    <location>
        <position position="569"/>
    </location>
</feature>